<dbReference type="EMBL" id="PGCJ01001061">
    <property type="protein sequence ID" value="PLW10404.1"/>
    <property type="molecule type" value="Genomic_DNA"/>
</dbReference>
<accession>A0A2N5SB16</accession>
<reference evidence="1 2" key="1">
    <citation type="submission" date="2017-11" db="EMBL/GenBank/DDBJ databases">
        <title>De novo assembly and phasing of dikaryotic genomes from two isolates of Puccinia coronata f. sp. avenae, the causal agent of oat crown rust.</title>
        <authorList>
            <person name="Miller M.E."/>
            <person name="Zhang Y."/>
            <person name="Omidvar V."/>
            <person name="Sperschneider J."/>
            <person name="Schwessinger B."/>
            <person name="Raley C."/>
            <person name="Palmer J.M."/>
            <person name="Garnica D."/>
            <person name="Upadhyaya N."/>
            <person name="Rathjen J."/>
            <person name="Taylor J.M."/>
            <person name="Park R.F."/>
            <person name="Dodds P.N."/>
            <person name="Hirsch C.D."/>
            <person name="Kianian S.F."/>
            <person name="Figueroa M."/>
        </authorList>
    </citation>
    <scope>NUCLEOTIDE SEQUENCE [LARGE SCALE GENOMIC DNA]</scope>
    <source>
        <strain evidence="1">12NC29</strain>
    </source>
</reference>
<evidence type="ECO:0000313" key="1">
    <source>
        <dbReference type="EMBL" id="PLW10404.1"/>
    </source>
</evidence>
<gene>
    <name evidence="1" type="ORF">PCANC_19679</name>
</gene>
<keyword evidence="2" id="KW-1185">Reference proteome</keyword>
<feature type="non-terminal residue" evidence="1">
    <location>
        <position position="178"/>
    </location>
</feature>
<comment type="caution">
    <text evidence="1">The sequence shown here is derived from an EMBL/GenBank/DDBJ whole genome shotgun (WGS) entry which is preliminary data.</text>
</comment>
<name>A0A2N5SB16_9BASI</name>
<proteinExistence type="predicted"/>
<dbReference type="Proteomes" id="UP000235388">
    <property type="component" value="Unassembled WGS sequence"/>
</dbReference>
<protein>
    <submittedName>
        <fullName evidence="1">Uncharacterized protein</fullName>
    </submittedName>
</protein>
<organism evidence="1 2">
    <name type="scientific">Puccinia coronata f. sp. avenae</name>
    <dbReference type="NCBI Taxonomy" id="200324"/>
    <lineage>
        <taxon>Eukaryota</taxon>
        <taxon>Fungi</taxon>
        <taxon>Dikarya</taxon>
        <taxon>Basidiomycota</taxon>
        <taxon>Pucciniomycotina</taxon>
        <taxon>Pucciniomycetes</taxon>
        <taxon>Pucciniales</taxon>
        <taxon>Pucciniaceae</taxon>
        <taxon>Puccinia</taxon>
    </lineage>
</organism>
<dbReference type="AlphaFoldDB" id="A0A2N5SB16"/>
<sequence length="178" mass="19980">MPPFTPAVCKGEHKGQSVSSNTQADVKRALALAGISQLTFDWDVKDGGNSPWNSTVELYFIQQWVNTKCWEIREAASLAGENYNQIKVAKAAKAQFERWQKKIKENRCLMVAQAVHHQTITINQQLYGHSQKLFVTGNGIKGVAQDLPVDCYNEAWWQGLPPYDQETLTTVEAINLAE</sequence>
<evidence type="ECO:0000313" key="2">
    <source>
        <dbReference type="Proteomes" id="UP000235388"/>
    </source>
</evidence>